<feature type="coiled-coil region" evidence="1">
    <location>
        <begin position="496"/>
        <end position="523"/>
    </location>
</feature>
<feature type="coiled-coil region" evidence="1">
    <location>
        <begin position="181"/>
        <end position="226"/>
    </location>
</feature>
<sequence>MGKCVYLKPIFIILLISTGMICTRNAWSYAHKTDSETTPFLVGDNISLNAKSQNHQTNETNLNDPSILGENFHDTENKNVNQNDISDTNNSSYNKLVSETVPYYVNDLNNDKNKDNQLINNTISFIDRPNISILDDKILNNIDIIYNGENKILLYDYYKSIHYSTFLNNFLYQFKYFPTHIKNIQELYNKVNKTILNIEKTCENKRKKLAQKIDRLQDATYNYENKINANYYNELKPITTDFVHCINDNFKTVAPDISEMSKYVDYVYKHEELGDSHSMHEKYAARYETVTEQFENKLNRAKKSTILKTNDYVNSIKKVIEIAKKHDELKNVIDTLNFIKSYIEHIYMKYKYYLIKCNGAQIQLIGIEMKYKKYDIYKTNNYSKDDVIAKIKDLADTYADFNVSYESIIDLENVYNNKIQAFNNILNFMPHILIGKIDACTNHVVPNDEYDFKIIKPISILNKLEDAFFQAFGFNFSSTYDNKTLEISNAEINLIISDIIKHMKELKNLIKEMEQIYKKDNTRHHIENTIKQLIINVDLNQAQNGLTKAIEEAKKWKSSKISTKKILDDKYSTVLSLETKIKDLCKEFTDKLNNSQYMKEYKDILIKNHIILETSIRI</sequence>
<evidence type="ECO:0000313" key="4">
    <source>
        <dbReference type="Proteomes" id="UP000195879"/>
    </source>
</evidence>
<dbReference type="EMBL" id="LT608195">
    <property type="protein sequence ID" value="SCN58581.1"/>
    <property type="molecule type" value="Genomic_DNA"/>
</dbReference>
<organism evidence="3 4">
    <name type="scientific">Plasmodium chabaudi adami</name>
    <dbReference type="NCBI Taxonomy" id="5826"/>
    <lineage>
        <taxon>Eukaryota</taxon>
        <taxon>Sar</taxon>
        <taxon>Alveolata</taxon>
        <taxon>Apicomplexa</taxon>
        <taxon>Aconoidasida</taxon>
        <taxon>Haemosporida</taxon>
        <taxon>Plasmodiidae</taxon>
        <taxon>Plasmodium</taxon>
        <taxon>Plasmodium (Vinckeia)</taxon>
    </lineage>
</organism>
<reference evidence="3 4" key="1">
    <citation type="submission" date="2016-08" db="EMBL/GenBank/DDBJ databases">
        <authorList>
            <consortium name="Pathogen Informatics"/>
        </authorList>
    </citation>
    <scope>NUCLEOTIDE SEQUENCE [LARGE SCALE GENOMIC DNA]</scope>
    <source>
        <strain evidence="3 4">DK</strain>
    </source>
</reference>
<dbReference type="Pfam" id="PF18515">
    <property type="entry name" value="Rh5"/>
    <property type="match status" value="1"/>
</dbReference>
<protein>
    <submittedName>
        <fullName evidence="3">Reticulocyte binding protein, putative</fullName>
    </submittedName>
</protein>
<gene>
    <name evidence="3" type="primary">Pc235</name>
    <name evidence="3" type="ORF">PCHDK_000005500</name>
</gene>
<evidence type="ECO:0000256" key="1">
    <source>
        <dbReference type="SAM" id="Coils"/>
    </source>
</evidence>
<dbReference type="OrthoDB" id="371868at2759"/>
<dbReference type="Proteomes" id="UP000195879">
    <property type="component" value="Chromosome 1"/>
</dbReference>
<dbReference type="InterPro" id="IPR041668">
    <property type="entry name" value="Rh5_CC"/>
</dbReference>
<feature type="domain" description="Rh5 coiled-coil" evidence="2">
    <location>
        <begin position="184"/>
        <end position="444"/>
    </location>
</feature>
<proteinExistence type="predicted"/>
<accession>A0A1D3RQQ2</accession>
<dbReference type="AlphaFoldDB" id="A0A1D3RQQ2"/>
<evidence type="ECO:0000259" key="2">
    <source>
        <dbReference type="Pfam" id="PF18515"/>
    </source>
</evidence>
<evidence type="ECO:0000313" key="3">
    <source>
        <dbReference type="EMBL" id="SCN58581.1"/>
    </source>
</evidence>
<name>A0A1D3RQQ2_PLACE</name>
<keyword evidence="1" id="KW-0175">Coiled coil</keyword>